<gene>
    <name evidence="3" type="ORF">C1SCF055_LOCUS44433</name>
</gene>
<dbReference type="SUPFAM" id="SSF56112">
    <property type="entry name" value="Protein kinase-like (PK-like)"/>
    <property type="match status" value="1"/>
</dbReference>
<dbReference type="Gene3D" id="1.10.510.10">
    <property type="entry name" value="Transferase(Phosphotransferase) domain 1"/>
    <property type="match status" value="1"/>
</dbReference>
<feature type="domain" description="Protein kinase" evidence="2">
    <location>
        <begin position="144"/>
        <end position="367"/>
    </location>
</feature>
<dbReference type="InterPro" id="IPR011009">
    <property type="entry name" value="Kinase-like_dom_sf"/>
</dbReference>
<dbReference type="EMBL" id="CAMXCT020006782">
    <property type="protein sequence ID" value="CAL1173353.1"/>
    <property type="molecule type" value="Genomic_DNA"/>
</dbReference>
<dbReference type="GO" id="GO:0004672">
    <property type="term" value="F:protein kinase activity"/>
    <property type="evidence" value="ECO:0007669"/>
    <property type="project" value="InterPro"/>
</dbReference>
<evidence type="ECO:0000256" key="1">
    <source>
        <dbReference type="SAM" id="MobiDB-lite"/>
    </source>
</evidence>
<reference evidence="4" key="2">
    <citation type="submission" date="2024-04" db="EMBL/GenBank/DDBJ databases">
        <authorList>
            <person name="Chen Y."/>
            <person name="Shah S."/>
            <person name="Dougan E. K."/>
            <person name="Thang M."/>
            <person name="Chan C."/>
        </authorList>
    </citation>
    <scope>NUCLEOTIDE SEQUENCE [LARGE SCALE GENOMIC DNA]</scope>
</reference>
<reference evidence="3" key="1">
    <citation type="submission" date="2022-10" db="EMBL/GenBank/DDBJ databases">
        <authorList>
            <person name="Chen Y."/>
            <person name="Dougan E. K."/>
            <person name="Chan C."/>
            <person name="Rhodes N."/>
            <person name="Thang M."/>
        </authorList>
    </citation>
    <scope>NUCLEOTIDE SEQUENCE</scope>
</reference>
<dbReference type="EMBL" id="CAMXCT030006782">
    <property type="protein sequence ID" value="CAL4807290.1"/>
    <property type="molecule type" value="Genomic_DNA"/>
</dbReference>
<evidence type="ECO:0000313" key="4">
    <source>
        <dbReference type="EMBL" id="CAL1173353.1"/>
    </source>
</evidence>
<proteinExistence type="predicted"/>
<feature type="compositionally biased region" description="Low complexity" evidence="1">
    <location>
        <begin position="34"/>
        <end position="65"/>
    </location>
</feature>
<evidence type="ECO:0000313" key="5">
    <source>
        <dbReference type="Proteomes" id="UP001152797"/>
    </source>
</evidence>
<dbReference type="InterPro" id="IPR000719">
    <property type="entry name" value="Prot_kinase_dom"/>
</dbReference>
<dbReference type="EMBL" id="CAMXCT010006782">
    <property type="protein sequence ID" value="CAI4019978.1"/>
    <property type="molecule type" value="Genomic_DNA"/>
</dbReference>
<organism evidence="3">
    <name type="scientific">Cladocopium goreaui</name>
    <dbReference type="NCBI Taxonomy" id="2562237"/>
    <lineage>
        <taxon>Eukaryota</taxon>
        <taxon>Sar</taxon>
        <taxon>Alveolata</taxon>
        <taxon>Dinophyceae</taxon>
        <taxon>Suessiales</taxon>
        <taxon>Symbiodiniaceae</taxon>
        <taxon>Cladocopium</taxon>
    </lineage>
</organism>
<sequence length="367" mass="40384">MFQPSKAPSAFRVFCSTAKDPDSPGRKGFSPRCTSTSSLTASPAPTPRSVLSVTPTVTPRPSPRTCGRLQHISPQPRLVQSFISRSADQLPGLTSSSFNSLTNCFGFGSPRPPSPAGPMAGRFEVRDLPLGFWPFDPNLPALRGQLLAALGASSSSRFEAMTGFHGGLNDGIWFLRGAPGRETLVLKLVKYDRFAPPQLVEERIFSKLYQEVPHIAEDAHVAFPTKVFRLLGPNNVRKHDLFVMRKAPGKSLDHLISEKWRSNRKGDIMKIFAKVGECLAQFHRRYGGRQHNDAGTQNILYDEETQHVTFIDLGGMGNKTDKTDVQRLSQACDKPNATINAINKCIPCTFYILFLPPIYGTTLGIVS</sequence>
<accession>A0A9P1GSD5</accession>
<dbReference type="PROSITE" id="PS50011">
    <property type="entry name" value="PROTEIN_KINASE_DOM"/>
    <property type="match status" value="1"/>
</dbReference>
<evidence type="ECO:0000313" key="3">
    <source>
        <dbReference type="EMBL" id="CAI4019978.1"/>
    </source>
</evidence>
<evidence type="ECO:0000259" key="2">
    <source>
        <dbReference type="PROSITE" id="PS50011"/>
    </source>
</evidence>
<keyword evidence="5" id="KW-1185">Reference proteome</keyword>
<feature type="region of interest" description="Disordered" evidence="1">
    <location>
        <begin position="16"/>
        <end position="70"/>
    </location>
</feature>
<dbReference type="Proteomes" id="UP001152797">
    <property type="component" value="Unassembled WGS sequence"/>
</dbReference>
<dbReference type="AlphaFoldDB" id="A0A9P1GSD5"/>
<protein>
    <recommendedName>
        <fullName evidence="2">Protein kinase domain-containing protein</fullName>
    </recommendedName>
</protein>
<dbReference type="GO" id="GO:0005524">
    <property type="term" value="F:ATP binding"/>
    <property type="evidence" value="ECO:0007669"/>
    <property type="project" value="InterPro"/>
</dbReference>
<comment type="caution">
    <text evidence="3">The sequence shown here is derived from an EMBL/GenBank/DDBJ whole genome shotgun (WGS) entry which is preliminary data.</text>
</comment>
<name>A0A9P1GSD5_9DINO</name>
<dbReference type="OrthoDB" id="443619at2759"/>